<dbReference type="Gene3D" id="3.40.50.1820">
    <property type="entry name" value="alpha/beta hydrolase"/>
    <property type="match status" value="1"/>
</dbReference>
<dbReference type="PIRSF" id="PIRSF017388">
    <property type="entry name" value="Esterase_lipase"/>
    <property type="match status" value="1"/>
</dbReference>
<name>A0A7W3YPG7_9LACO</name>
<feature type="active site" description="Charge relay system" evidence="1">
    <location>
        <position position="195"/>
    </location>
</feature>
<gene>
    <name evidence="3" type="ORF">H5S09_10510</name>
</gene>
<feature type="active site" description="Nucleophile" evidence="1">
    <location>
        <position position="95"/>
    </location>
</feature>
<dbReference type="AlphaFoldDB" id="A0A7W3YPG7"/>
<comment type="caution">
    <text evidence="3">The sequence shown here is derived from an EMBL/GenBank/DDBJ whole genome shotgun (WGS) entry which is preliminary data.</text>
</comment>
<dbReference type="InterPro" id="IPR051044">
    <property type="entry name" value="MAG_DAG_Lipase"/>
</dbReference>
<feature type="active site" description="Charge relay system" evidence="1">
    <location>
        <position position="227"/>
    </location>
</feature>
<keyword evidence="4" id="KW-1185">Reference proteome</keyword>
<proteinExistence type="predicted"/>
<dbReference type="Proteomes" id="UP000517106">
    <property type="component" value="Unassembled WGS sequence"/>
</dbReference>
<dbReference type="InterPro" id="IPR029058">
    <property type="entry name" value="AB_hydrolase_fold"/>
</dbReference>
<evidence type="ECO:0000313" key="4">
    <source>
        <dbReference type="Proteomes" id="UP000517106"/>
    </source>
</evidence>
<feature type="domain" description="Serine aminopeptidase S33" evidence="2">
    <location>
        <begin position="17"/>
        <end position="230"/>
    </location>
</feature>
<dbReference type="EMBL" id="JACIVA010000060">
    <property type="protein sequence ID" value="MBB1098357.1"/>
    <property type="molecule type" value="Genomic_DNA"/>
</dbReference>
<dbReference type="PANTHER" id="PTHR11614">
    <property type="entry name" value="PHOSPHOLIPASE-RELATED"/>
    <property type="match status" value="1"/>
</dbReference>
<keyword evidence="3" id="KW-0378">Hydrolase</keyword>
<dbReference type="SUPFAM" id="SSF53474">
    <property type="entry name" value="alpha/beta-Hydrolases"/>
    <property type="match status" value="1"/>
</dbReference>
<dbReference type="InterPro" id="IPR022742">
    <property type="entry name" value="Hydrolase_4"/>
</dbReference>
<reference evidence="3 4" key="1">
    <citation type="submission" date="2020-07" db="EMBL/GenBank/DDBJ databases">
        <title>Description of Limosilactobacillus balticus sp. nov., Limosilactobacillus agrestis sp. nov., Limosilactobacillus albertensis sp. nov., Limosilactobacillus rudii sp. nov., Limosilactobacillus fastidiosus sp. nov., five novel Limosilactobacillus species isolated from the vertebrate gastrointestinal tract, and proposal of 6 subspecies of Limosilactobacillus reuteri adapted to the gastrointestinal tract of specific vertebrate hosts.</title>
        <authorList>
            <person name="Li F."/>
            <person name="Cheng C."/>
            <person name="Zheng J."/>
            <person name="Quevedo R.M."/>
            <person name="Li J."/>
            <person name="Roos S."/>
            <person name="Gaenzle M.G."/>
            <person name="Walter J."/>
        </authorList>
    </citation>
    <scope>NUCLEOTIDE SEQUENCE [LARGE SCALE GENOMIC DNA]</scope>
    <source>
        <strain evidence="3 4">STM2_1</strain>
    </source>
</reference>
<evidence type="ECO:0000259" key="2">
    <source>
        <dbReference type="Pfam" id="PF12146"/>
    </source>
</evidence>
<sequence>MKTYTGNSFFFPHSGRRGVILIHAYTGNTNDVRMLGRQLNWQGYTVFAPLLSGHGGDPKNVLACNGPTDWWDDTRMAIFRLRDAGIDQIAIFGLSLGGLLATKALENDPQLLGGGVFASPITTWGQSNVPEYFPKLAAKYYRQQKLNPLIIREKIDKLVVSLPHQLKQIKSMSYQICDHLEQIHQPFFIAQGGADEMIDPQSGLQLKARLLANGNPVDYHFYPTATHLLTVNTAHRQLFADVEQYLQNLFEVSSDDNK</sequence>
<dbReference type="GO" id="GO:0052689">
    <property type="term" value="F:carboxylic ester hydrolase activity"/>
    <property type="evidence" value="ECO:0007669"/>
    <property type="project" value="InterPro"/>
</dbReference>
<organism evidence="3 4">
    <name type="scientific">Limosilactobacillus rudii</name>
    <dbReference type="NCBI Taxonomy" id="2759755"/>
    <lineage>
        <taxon>Bacteria</taxon>
        <taxon>Bacillati</taxon>
        <taxon>Bacillota</taxon>
        <taxon>Bacilli</taxon>
        <taxon>Lactobacillales</taxon>
        <taxon>Lactobacillaceae</taxon>
        <taxon>Limosilactobacillus</taxon>
    </lineage>
</organism>
<dbReference type="RefSeq" id="WP_182597068.1">
    <property type="nucleotide sequence ID" value="NZ_JACIVA010000060.1"/>
</dbReference>
<dbReference type="InterPro" id="IPR012354">
    <property type="entry name" value="Esterase_lipase"/>
</dbReference>
<protein>
    <submittedName>
        <fullName evidence="3">Alpha/beta fold hydrolase</fullName>
    </submittedName>
</protein>
<evidence type="ECO:0000313" key="3">
    <source>
        <dbReference type="EMBL" id="MBB1098357.1"/>
    </source>
</evidence>
<accession>A0A7W3YPG7</accession>
<dbReference type="Pfam" id="PF12146">
    <property type="entry name" value="Hydrolase_4"/>
    <property type="match status" value="1"/>
</dbReference>
<evidence type="ECO:0000256" key="1">
    <source>
        <dbReference type="PIRSR" id="PIRSR017388-1"/>
    </source>
</evidence>